<accession>A0ABU0KKG5</accession>
<feature type="domain" description="GmrSD restriction endonucleases N-terminal" evidence="1">
    <location>
        <begin position="13"/>
        <end position="233"/>
    </location>
</feature>
<dbReference type="PANTHER" id="PTHR35149">
    <property type="entry name" value="SLL5132 PROTEIN"/>
    <property type="match status" value="1"/>
</dbReference>
<proteinExistence type="predicted"/>
<feature type="domain" description="RAMA" evidence="3">
    <location>
        <begin position="619"/>
        <end position="719"/>
    </location>
</feature>
<feature type="domain" description="GmrSD restriction endonucleases C-terminal" evidence="2">
    <location>
        <begin position="449"/>
        <end position="597"/>
    </location>
</feature>
<evidence type="ECO:0000313" key="5">
    <source>
        <dbReference type="Proteomes" id="UP001236795"/>
    </source>
</evidence>
<dbReference type="Pfam" id="PF03235">
    <property type="entry name" value="GmrSD_N"/>
    <property type="match status" value="1"/>
</dbReference>
<evidence type="ECO:0000259" key="1">
    <source>
        <dbReference type="Pfam" id="PF03235"/>
    </source>
</evidence>
<sequence>MLENLIQSKAMTIEEVFTGRRYQLDTYQRDFTWGRTDVRRLIEDLRKKFMQNWKLEHDREQVAHYQPYFMGPYVYHEDASVTYLVDGQQRITTLHLMLVYLRELLRAQDLDHDADGLTSLIETRKYGKSVHTLDIPERRQFLDEVFKDHDYVLPEGASGALRRLWDASRVLREEFPDDLRGDALPYFVDWLLDGVCMVGIRAATSEQGWEMYESMNDRGVRLGPIDLLKSFLLSEVGPEHASGAANVWRQMISELAGVDVNAPSEFIKTYLIGRCANVGTGKGSDELSPDVERINGPFHTWVKDNAARLELTRASDHRRLIDDLAENARRYLALAAAATSYVPELSSVYFNAYNGISMQAAPILAAVSPGDDISTFKAKAKIIADYLDLVFVRRLVNDLPASSTDLDREAVRLVGLLRGGTDVDRLRDVLAREVASLDYDFTSMSTYGLRSNNRRQVRYLLARLTGYVETGCGRGDDMSRYLDSRRPFEIEHIWANHFDRYQPETPTRAEFDSYRNRLGALLLLQKSDNASYQDLPYEEKLDYYQRQNHLAGALHPKHRERNAPFNKFVKQHKLDRPLRAFTKFDKAAIRTRQELYRRLCEIIWNPAASFGASVVPAQRPDRSRTRTRARYDVAVTDLIAKGLLPERAQLVGRRREEEFYAQVLDDGRIQVASGESFGSLSAAGEFVLQTKACPGWNFWRARIGGREVRLVEVRREALEKGLV</sequence>
<dbReference type="InterPro" id="IPR004919">
    <property type="entry name" value="GmrSD_N"/>
</dbReference>
<dbReference type="InterPro" id="IPR040843">
    <property type="entry name" value="RAMA"/>
</dbReference>
<gene>
    <name evidence="4" type="ORF">QO019_003972</name>
</gene>
<dbReference type="InterPro" id="IPR011089">
    <property type="entry name" value="GmrSD_C"/>
</dbReference>
<dbReference type="EMBL" id="JAUSWC010000014">
    <property type="protein sequence ID" value="MDQ0489100.1"/>
    <property type="molecule type" value="Genomic_DNA"/>
</dbReference>
<comment type="caution">
    <text evidence="4">The sequence shown here is derived from an EMBL/GenBank/DDBJ whole genome shotgun (WGS) entry which is preliminary data.</text>
</comment>
<dbReference type="Pfam" id="PF07510">
    <property type="entry name" value="GmrSD_C"/>
    <property type="match status" value="1"/>
</dbReference>
<protein>
    <recommendedName>
        <fullName evidence="6">DUF262 domain-containing protein</fullName>
    </recommendedName>
</protein>
<keyword evidence="5" id="KW-1185">Reference proteome</keyword>
<reference evidence="4 5" key="1">
    <citation type="submission" date="2023-07" db="EMBL/GenBank/DDBJ databases">
        <title>Genomic Encyclopedia of Type Strains, Phase IV (KMG-IV): sequencing the most valuable type-strain genomes for metagenomic binning, comparative biology and taxonomic classification.</title>
        <authorList>
            <person name="Goeker M."/>
        </authorList>
    </citation>
    <scope>NUCLEOTIDE SEQUENCE [LARGE SCALE GENOMIC DNA]</scope>
    <source>
        <strain evidence="4 5">DSM 40573</strain>
    </source>
</reference>
<evidence type="ECO:0008006" key="6">
    <source>
        <dbReference type="Google" id="ProtNLM"/>
    </source>
</evidence>
<dbReference type="PANTHER" id="PTHR35149:SF1">
    <property type="entry name" value="DUF5655 DOMAIN-CONTAINING PROTEIN"/>
    <property type="match status" value="1"/>
</dbReference>
<name>A0ABU0KKG5_9ACTN</name>
<dbReference type="RefSeq" id="WP_136238197.1">
    <property type="nucleotide sequence ID" value="NZ_JAUSWC010000014.1"/>
</dbReference>
<evidence type="ECO:0000259" key="3">
    <source>
        <dbReference type="Pfam" id="PF18755"/>
    </source>
</evidence>
<evidence type="ECO:0000259" key="2">
    <source>
        <dbReference type="Pfam" id="PF07510"/>
    </source>
</evidence>
<dbReference type="Proteomes" id="UP001236795">
    <property type="component" value="Unassembled WGS sequence"/>
</dbReference>
<dbReference type="Pfam" id="PF18755">
    <property type="entry name" value="RAMA"/>
    <property type="match status" value="1"/>
</dbReference>
<evidence type="ECO:0000313" key="4">
    <source>
        <dbReference type="EMBL" id="MDQ0489100.1"/>
    </source>
</evidence>
<organism evidence="4 5">
    <name type="scientific">Streptomyces thermodiastaticus</name>
    <dbReference type="NCBI Taxonomy" id="44061"/>
    <lineage>
        <taxon>Bacteria</taxon>
        <taxon>Bacillati</taxon>
        <taxon>Actinomycetota</taxon>
        <taxon>Actinomycetes</taxon>
        <taxon>Kitasatosporales</taxon>
        <taxon>Streptomycetaceae</taxon>
        <taxon>Streptomyces</taxon>
    </lineage>
</organism>